<dbReference type="AlphaFoldDB" id="A0A448YJT9"/>
<comment type="similarity">
    <text evidence="3">Belongs to the DNA polymerase type-Y family.</text>
</comment>
<feature type="compositionally biased region" description="Polar residues" evidence="16">
    <location>
        <begin position="174"/>
        <end position="185"/>
    </location>
</feature>
<feature type="compositionally biased region" description="Polar residues" evidence="16">
    <location>
        <begin position="96"/>
        <end position="114"/>
    </location>
</feature>
<dbReference type="FunFam" id="3.40.50.10190:FF:000011">
    <property type="entry name" value="DNA repair protein REV1"/>
    <property type="match status" value="1"/>
</dbReference>
<keyword evidence="20" id="KW-1185">Reference proteome</keyword>
<dbReference type="SUPFAM" id="SSF56672">
    <property type="entry name" value="DNA/RNA polymerases"/>
    <property type="match status" value="1"/>
</dbReference>
<keyword evidence="10" id="KW-0460">Magnesium</keyword>
<comment type="subcellular location">
    <subcellularLocation>
        <location evidence="2">Nucleus</location>
    </subcellularLocation>
</comment>
<evidence type="ECO:0000313" key="19">
    <source>
        <dbReference type="EMBL" id="VEU21189.1"/>
    </source>
</evidence>
<dbReference type="GO" id="GO:0070987">
    <property type="term" value="P:error-free translesion synthesis"/>
    <property type="evidence" value="ECO:0007669"/>
    <property type="project" value="UniProtKB-ARBA"/>
</dbReference>
<dbReference type="GO" id="GO:0046872">
    <property type="term" value="F:metal ion binding"/>
    <property type="evidence" value="ECO:0007669"/>
    <property type="project" value="UniProtKB-KW"/>
</dbReference>
<feature type="domain" description="UmuC" evidence="18">
    <location>
        <begin position="505"/>
        <end position="688"/>
    </location>
</feature>
<evidence type="ECO:0000256" key="15">
    <source>
        <dbReference type="ARBA" id="ARBA00081902"/>
    </source>
</evidence>
<keyword evidence="12" id="KW-0234">DNA repair</keyword>
<dbReference type="Pfam" id="PF11799">
    <property type="entry name" value="IMS_C"/>
    <property type="match status" value="1"/>
</dbReference>
<reference evidence="19 20" key="1">
    <citation type="submission" date="2018-12" db="EMBL/GenBank/DDBJ databases">
        <authorList>
            <person name="Tiukova I."/>
            <person name="Dainat J."/>
        </authorList>
    </citation>
    <scope>NUCLEOTIDE SEQUENCE [LARGE SCALE GENOMIC DNA]</scope>
</reference>
<feature type="compositionally biased region" description="Polar residues" evidence="16">
    <location>
        <begin position="1"/>
        <end position="10"/>
    </location>
</feature>
<proteinExistence type="inferred from homology"/>
<protein>
    <recommendedName>
        <fullName evidence="4">DNA repair protein REV1</fullName>
    </recommendedName>
    <alternativeName>
        <fullName evidence="15">Reversionless protein 1</fullName>
    </alternativeName>
</protein>
<evidence type="ECO:0000256" key="11">
    <source>
        <dbReference type="ARBA" id="ARBA00023125"/>
    </source>
</evidence>
<dbReference type="GO" id="GO:0006281">
    <property type="term" value="P:DNA repair"/>
    <property type="evidence" value="ECO:0007669"/>
    <property type="project" value="UniProtKB-KW"/>
</dbReference>
<dbReference type="PROSITE" id="PS50172">
    <property type="entry name" value="BRCT"/>
    <property type="match status" value="1"/>
</dbReference>
<dbReference type="InterPro" id="IPR036420">
    <property type="entry name" value="BRCT_dom_sf"/>
</dbReference>
<dbReference type="GO" id="GO:0005634">
    <property type="term" value="C:nucleus"/>
    <property type="evidence" value="ECO:0007669"/>
    <property type="project" value="UniProtKB-SubCell"/>
</dbReference>
<dbReference type="InterPro" id="IPR001126">
    <property type="entry name" value="UmuC"/>
</dbReference>
<dbReference type="Gene3D" id="6.10.250.1490">
    <property type="match status" value="1"/>
</dbReference>
<dbReference type="PANTHER" id="PTHR45990">
    <property type="entry name" value="DNA REPAIR PROTEIN REV1"/>
    <property type="match status" value="1"/>
</dbReference>
<dbReference type="EMBL" id="CAACVR010000010">
    <property type="protein sequence ID" value="VEU21189.1"/>
    <property type="molecule type" value="Genomic_DNA"/>
</dbReference>
<dbReference type="GO" id="GO:0017125">
    <property type="term" value="F:deoxycytidyl transferase activity"/>
    <property type="evidence" value="ECO:0007669"/>
    <property type="project" value="TreeGrafter"/>
</dbReference>
<dbReference type="InterPro" id="IPR043128">
    <property type="entry name" value="Rev_trsase/Diguanyl_cyclase"/>
</dbReference>
<dbReference type="STRING" id="13370.A0A448YJT9"/>
<dbReference type="SMART" id="SM00292">
    <property type="entry name" value="BRCT"/>
    <property type="match status" value="1"/>
</dbReference>
<accession>A0A448YJT9</accession>
<dbReference type="Proteomes" id="UP000290900">
    <property type="component" value="Unassembled WGS sequence"/>
</dbReference>
<sequence>MVLTSSSAQDWSIDDSEVGRLLNSLSGRKGGEEVKEEAREGVRGEPSEEDKEEAHEEDYSSTDVDESVIAGSQIEVPSSQVDVPSSQIEDSPPIKTASQAAPGTSFFKTSGATDEWGSMNNSEFIAFVNRLGSTNSQFKKPQSSYMATQKDIQPPSPEELTDDDEAEVPKPPTSMLTTSSFGFNTSDERDIFNQLEKERGKGSEGDNSLDNHQDSQAAAKNADPDILATSTANPTTPFPVATLPPPSLPPMDVGSQELEFGDYETYFRNKQLKQQNQDEEYVDFVSKARNVSYPKIFKDCVIYVNGKTHPDISQLHKMIILHGGRFLAYLGAKGNATHIIAENLTPRKRIEFRNYKVVKPEWIVQSIEAGKILPWGDFMLINMDYGQKKLEFRRAAESKEVEVSKAEAKQVEDDNAPPLSPPSQLSQFTDPEEPLETSPEDEVADDYGHLTAKDPLFLDKFFAKSRLHHLSSWKMDLRSKFLQRAVETLRARRSEKPKTTQQKVVIHVDFDCFFATVSALKHDPPLDINKYPLCVTHGSSGSDVASCNYVARSKGCKNGMWLGQARKLCPNLICLPYNFDAYENISQQFYGILLSLDLDSILPVSVDEALLDVTSLCETEEPIAIMTSIRSNVFEKTGCSVSCGCGSNVLLAKLALRRAKPDGIYTVDDADILSFTANLKFRDLPGIGYSINAKLEKELHVKNMAIDRLRELSQSKLISLFGVKTGTTIYEYARGIDHTSIDILEDPEKFTRKSLSIDVNWGIRFDDDLQVEDFLSRLSQVMVKRLIETGMVGSSLTLKLAMRHPDAPIEPAKFLGMGDCLFVSKSSKFGISTREAGMISSELKYLWRILGEDAKELRGVSITMNKLVQEGKKEDINQLKLPWKADKQVQGKEENNSPIIKRLRVSPKKVPAVHLPASSPQLVPQPVPQPPPLLERDQINWDVFKELPMEIQLEIKQELRRRELQSTPRKRRIINRQQNDIGIMLESPTKRRILNREVTITEKLIDSRARLRFQGIPITKFDTIKEKLLEWMDCTIDDSNGPLEVDIEMFNDLMLKLLDVGELLKYLDILNMMEIRLDVRKDRQGYDKWHRIMDQLKDIFGELSSKDIEFLF</sequence>
<comment type="function">
    <text evidence="14">Deoxycytidyl transferase involved in DNA repair. Transfers a dCMP residue from dCTP to the 3'-end of a DNA primer in a template-dependent reaction. May assist in the first step in the bypass of abasic lesions by the insertion of a nucleotide opposite the lesion. Required for normal induction of mutations by physical and chemical agents. Involved in mitochondrial DNA mutagenesis.</text>
</comment>
<evidence type="ECO:0000256" key="6">
    <source>
        <dbReference type="ARBA" id="ARBA00022679"/>
    </source>
</evidence>
<evidence type="ECO:0000256" key="5">
    <source>
        <dbReference type="ARBA" id="ARBA00022634"/>
    </source>
</evidence>
<evidence type="ECO:0000259" key="17">
    <source>
        <dbReference type="PROSITE" id="PS50172"/>
    </source>
</evidence>
<feature type="compositionally biased region" description="Basic and acidic residues" evidence="16">
    <location>
        <begin position="403"/>
        <end position="412"/>
    </location>
</feature>
<dbReference type="GO" id="GO:0003684">
    <property type="term" value="F:damaged DNA binding"/>
    <property type="evidence" value="ECO:0007669"/>
    <property type="project" value="InterPro"/>
</dbReference>
<comment type="cofactor">
    <cofactor evidence="1">
        <name>Mg(2+)</name>
        <dbReference type="ChEBI" id="CHEBI:18420"/>
    </cofactor>
</comment>
<name>A0A448YJT9_BRENA</name>
<keyword evidence="5" id="KW-0237">DNA synthesis</keyword>
<feature type="domain" description="BRCT" evidence="17">
    <location>
        <begin position="292"/>
        <end position="380"/>
    </location>
</feature>
<dbReference type="InterPro" id="IPR017961">
    <property type="entry name" value="DNA_pol_Y-fam_little_finger"/>
</dbReference>
<dbReference type="GO" id="GO:0042276">
    <property type="term" value="P:error-prone translesion synthesis"/>
    <property type="evidence" value="ECO:0007669"/>
    <property type="project" value="TreeGrafter"/>
</dbReference>
<dbReference type="Pfam" id="PF16589">
    <property type="entry name" value="BRCT_2"/>
    <property type="match status" value="1"/>
</dbReference>
<evidence type="ECO:0000256" key="7">
    <source>
        <dbReference type="ARBA" id="ARBA00022695"/>
    </source>
</evidence>
<dbReference type="Pfam" id="PF21999">
    <property type="entry name" value="IMS_HHH_1"/>
    <property type="match status" value="1"/>
</dbReference>
<feature type="compositionally biased region" description="Basic and acidic residues" evidence="16">
    <location>
        <begin position="29"/>
        <end position="58"/>
    </location>
</feature>
<feature type="compositionally biased region" description="Basic and acidic residues" evidence="16">
    <location>
        <begin position="186"/>
        <end position="213"/>
    </location>
</feature>
<organism evidence="19 20">
    <name type="scientific">Brettanomyces naardenensis</name>
    <name type="common">Yeast</name>
    <dbReference type="NCBI Taxonomy" id="13370"/>
    <lineage>
        <taxon>Eukaryota</taxon>
        <taxon>Fungi</taxon>
        <taxon>Dikarya</taxon>
        <taxon>Ascomycota</taxon>
        <taxon>Saccharomycotina</taxon>
        <taxon>Pichiomycetes</taxon>
        <taxon>Pichiales</taxon>
        <taxon>Pichiaceae</taxon>
        <taxon>Brettanomyces</taxon>
    </lineage>
</organism>
<dbReference type="FunCoup" id="A0A448YJT9">
    <property type="interactions" value="873"/>
</dbReference>
<evidence type="ECO:0000256" key="12">
    <source>
        <dbReference type="ARBA" id="ARBA00023204"/>
    </source>
</evidence>
<dbReference type="GO" id="GO:0003887">
    <property type="term" value="F:DNA-directed DNA polymerase activity"/>
    <property type="evidence" value="ECO:0007669"/>
    <property type="project" value="InterPro"/>
</dbReference>
<dbReference type="PROSITE" id="PS50173">
    <property type="entry name" value="UMUC"/>
    <property type="match status" value="1"/>
</dbReference>
<evidence type="ECO:0000313" key="20">
    <source>
        <dbReference type="Proteomes" id="UP000290900"/>
    </source>
</evidence>
<dbReference type="InterPro" id="IPR036775">
    <property type="entry name" value="DNA_pol_Y-fam_lit_finger_sf"/>
</dbReference>
<dbReference type="InterPro" id="IPR053848">
    <property type="entry name" value="IMS_HHH_1"/>
</dbReference>
<dbReference type="Gene3D" id="3.30.70.270">
    <property type="match status" value="1"/>
</dbReference>
<dbReference type="Gene3D" id="3.40.1170.60">
    <property type="match status" value="1"/>
</dbReference>
<keyword evidence="13" id="KW-0539">Nucleus</keyword>
<evidence type="ECO:0000256" key="13">
    <source>
        <dbReference type="ARBA" id="ARBA00023242"/>
    </source>
</evidence>
<evidence type="ECO:0000256" key="14">
    <source>
        <dbReference type="ARBA" id="ARBA00058985"/>
    </source>
</evidence>
<dbReference type="SUPFAM" id="SSF52113">
    <property type="entry name" value="BRCT domain"/>
    <property type="match status" value="1"/>
</dbReference>
<feature type="region of interest" description="Disordered" evidence="16">
    <location>
        <begin position="1"/>
        <end position="114"/>
    </location>
</feature>
<keyword evidence="7" id="KW-0548">Nucleotidyltransferase</keyword>
<evidence type="ECO:0000256" key="9">
    <source>
        <dbReference type="ARBA" id="ARBA00022763"/>
    </source>
</evidence>
<keyword evidence="6" id="KW-0808">Transferase</keyword>
<evidence type="ECO:0000259" key="18">
    <source>
        <dbReference type="PROSITE" id="PS50173"/>
    </source>
</evidence>
<feature type="compositionally biased region" description="Acidic residues" evidence="16">
    <location>
        <begin position="430"/>
        <end position="442"/>
    </location>
</feature>
<feature type="region of interest" description="Disordered" evidence="16">
    <location>
        <begin position="135"/>
        <end position="221"/>
    </location>
</feature>
<evidence type="ECO:0000256" key="4">
    <source>
        <dbReference type="ARBA" id="ARBA00020399"/>
    </source>
</evidence>
<dbReference type="CDD" id="cd17719">
    <property type="entry name" value="BRCT_Rev1"/>
    <property type="match status" value="1"/>
</dbReference>
<feature type="compositionally biased region" description="Low complexity" evidence="16">
    <location>
        <begin position="76"/>
        <end position="87"/>
    </location>
</feature>
<dbReference type="Gene3D" id="3.30.1490.100">
    <property type="entry name" value="DNA polymerase, Y-family, little finger domain"/>
    <property type="match status" value="1"/>
</dbReference>
<evidence type="ECO:0000256" key="2">
    <source>
        <dbReference type="ARBA" id="ARBA00004123"/>
    </source>
</evidence>
<feature type="compositionally biased region" description="Polar residues" evidence="16">
    <location>
        <begin position="135"/>
        <end position="151"/>
    </location>
</feature>
<dbReference type="InterPro" id="IPR001357">
    <property type="entry name" value="BRCT_dom"/>
</dbReference>
<feature type="region of interest" description="Disordered" evidence="16">
    <location>
        <begin position="403"/>
        <end position="442"/>
    </location>
</feature>
<evidence type="ECO:0000256" key="10">
    <source>
        <dbReference type="ARBA" id="ARBA00022842"/>
    </source>
</evidence>
<dbReference type="FunFam" id="3.30.1490.100:FF:000001">
    <property type="entry name" value="DNA repair protein REV1"/>
    <property type="match status" value="1"/>
</dbReference>
<evidence type="ECO:0000256" key="8">
    <source>
        <dbReference type="ARBA" id="ARBA00022723"/>
    </source>
</evidence>
<dbReference type="Gene3D" id="1.10.150.20">
    <property type="entry name" value="5' to 3' exonuclease, C-terminal subdomain"/>
    <property type="match status" value="1"/>
</dbReference>
<evidence type="ECO:0000256" key="3">
    <source>
        <dbReference type="ARBA" id="ARBA00010945"/>
    </source>
</evidence>
<dbReference type="PANTHER" id="PTHR45990:SF1">
    <property type="entry name" value="DNA REPAIR PROTEIN REV1"/>
    <property type="match status" value="1"/>
</dbReference>
<keyword evidence="8" id="KW-0479">Metal-binding</keyword>
<evidence type="ECO:0000256" key="1">
    <source>
        <dbReference type="ARBA" id="ARBA00001946"/>
    </source>
</evidence>
<keyword evidence="11" id="KW-0238">DNA-binding</keyword>
<dbReference type="CDD" id="cd01701">
    <property type="entry name" value="PolY_Rev1"/>
    <property type="match status" value="1"/>
</dbReference>
<keyword evidence="9" id="KW-0227">DNA damage</keyword>
<dbReference type="OrthoDB" id="427711at2759"/>
<dbReference type="Gene3D" id="3.40.50.10190">
    <property type="entry name" value="BRCT domain"/>
    <property type="match status" value="1"/>
</dbReference>
<gene>
    <name evidence="19" type="ORF">BRENAR_LOCUS1924</name>
</gene>
<dbReference type="InParanoid" id="A0A448YJT9"/>
<evidence type="ECO:0000256" key="16">
    <source>
        <dbReference type="SAM" id="MobiDB-lite"/>
    </source>
</evidence>
<dbReference type="InterPro" id="IPR043502">
    <property type="entry name" value="DNA/RNA_pol_sf"/>
</dbReference>
<dbReference type="Pfam" id="PF00817">
    <property type="entry name" value="IMS"/>
    <property type="match status" value="1"/>
</dbReference>